<dbReference type="RefSeq" id="WP_088075139.1">
    <property type="nucleotide sequence ID" value="NZ_JAHQCR010000088.1"/>
</dbReference>
<organism evidence="1 2">
    <name type="scientific">Evansella alkalicola</name>
    <dbReference type="NCBI Taxonomy" id="745819"/>
    <lineage>
        <taxon>Bacteria</taxon>
        <taxon>Bacillati</taxon>
        <taxon>Bacillota</taxon>
        <taxon>Bacilli</taxon>
        <taxon>Bacillales</taxon>
        <taxon>Bacillaceae</taxon>
        <taxon>Evansella</taxon>
    </lineage>
</organism>
<dbReference type="Proteomes" id="UP000790580">
    <property type="component" value="Unassembled WGS sequence"/>
</dbReference>
<keyword evidence="2" id="KW-1185">Reference proteome</keyword>
<evidence type="ECO:0000313" key="1">
    <source>
        <dbReference type="EMBL" id="MBU9723890.1"/>
    </source>
</evidence>
<sequence length="67" mass="7690">MSRDEVMKELEARNMTEIIELIEDAESGDLEELEVAKALGLLRDENLNDLVIKLLEENGVEIIYLEE</sequence>
<evidence type="ECO:0000313" key="2">
    <source>
        <dbReference type="Proteomes" id="UP000790580"/>
    </source>
</evidence>
<protein>
    <submittedName>
        <fullName evidence="1">Uncharacterized protein</fullName>
    </submittedName>
</protein>
<name>A0ABS6JZ70_9BACI</name>
<dbReference type="EMBL" id="JAHQCR010000088">
    <property type="protein sequence ID" value="MBU9723890.1"/>
    <property type="molecule type" value="Genomic_DNA"/>
</dbReference>
<accession>A0ABS6JZ70</accession>
<comment type="caution">
    <text evidence="1">The sequence shown here is derived from an EMBL/GenBank/DDBJ whole genome shotgun (WGS) entry which is preliminary data.</text>
</comment>
<gene>
    <name evidence="1" type="ORF">KS407_20935</name>
</gene>
<proteinExistence type="predicted"/>
<reference evidence="1 2" key="1">
    <citation type="submission" date="2021-06" db="EMBL/GenBank/DDBJ databases">
        <title>Bacillus sp. RD4P76, an endophyte from a halophyte.</title>
        <authorList>
            <person name="Sun J.-Q."/>
        </authorList>
    </citation>
    <scope>NUCLEOTIDE SEQUENCE [LARGE SCALE GENOMIC DNA]</scope>
    <source>
        <strain evidence="1 2">JCM 17098</strain>
    </source>
</reference>